<feature type="chain" id="PRO_5039008228" evidence="1">
    <location>
        <begin position="18"/>
        <end position="699"/>
    </location>
</feature>
<evidence type="ECO:0000256" key="1">
    <source>
        <dbReference type="SAM" id="SignalP"/>
    </source>
</evidence>
<protein>
    <submittedName>
        <fullName evidence="2">Signal peptide-containing protein</fullName>
    </submittedName>
</protein>
<sequence length="699" mass="77767">MKSVLWLFIFALAVCQGGLQVGGSASLPEQTRSRIKLMVQRQVRDFSVSIPEAMIEGISDILSSSVAVNHRVISSTILEFCNRGVEKVLETLRGVLPDEFVRNMCYNVIVNHLQLVVNRQHFAENIYEASSKSICDSPNDSSPLSRFKGGECSISLETSMDEERRGGAGRMVVTPELAYLIADLIPLNPTPEDCVVAFMRVMALPFGLEREKAEKLCRSVLDLRKSLFFYRNDVSRPREAPSLYHEISRSPSRLAPFKRAPPFVEISHPHGVGGIMYSSERVSGAKDSTQGFGKLASLPFVNSPVLSIGHSESCLQYSQDHSKLSKEEIPKLNGKEEMVFNDDIFSDLIFPCKTLNYEAKILASLLYYYSSLSKVPITTEDACIACMRSVLVPAISIPTTPPKEKKKGISPNEVINPFIPTCVNALMTMSLFSPASKLSLEYTPSLKTSENAAKAFGKLCSKTMSTYIKIFGMIGIGNHSISCNPAQILLINSLQISIWTRFNALFASNELAQVACRVNLDSHASQASGECINLMKKITTGMAEDDIKAICQSTVKYLQPQPLVVNPILFTISSVFQAVTEAVATHHKNPGSLHISNFVKLAKKILHFSRPKMNQQEYINSCKALLPKNTNLKLTSKEIYIICDATSKTIMSVVMHYHIPLELQLLHKKQFYPRTTFIKNTIEKYSNLVKKEFSLHNNQ</sequence>
<comment type="caution">
    <text evidence="2">The sequence shown here is derived from an EMBL/GenBank/DDBJ whole genome shotgun (WGS) entry which is preliminary data.</text>
</comment>
<dbReference type="OrthoDB" id="340046at2759"/>
<dbReference type="EMBL" id="JAPCXC010000098">
    <property type="protein sequence ID" value="KAJ1605493.1"/>
    <property type="molecule type" value="Genomic_DNA"/>
</dbReference>
<keyword evidence="1" id="KW-0732">Signal</keyword>
<name>A0A9D5DFG6_9CRYT</name>
<accession>A0A9D5DFG6</accession>
<proteinExistence type="predicted"/>
<gene>
    <name evidence="2" type="ORF">OJ253_3136</name>
</gene>
<dbReference type="Proteomes" id="UP001067231">
    <property type="component" value="Unassembled WGS sequence"/>
</dbReference>
<organism evidence="2">
    <name type="scientific">Cryptosporidium canis</name>
    <dbReference type="NCBI Taxonomy" id="195482"/>
    <lineage>
        <taxon>Eukaryota</taxon>
        <taxon>Sar</taxon>
        <taxon>Alveolata</taxon>
        <taxon>Apicomplexa</taxon>
        <taxon>Conoidasida</taxon>
        <taxon>Coccidia</taxon>
        <taxon>Eucoccidiorida</taxon>
        <taxon>Eimeriorina</taxon>
        <taxon>Cryptosporidiidae</taxon>
        <taxon>Cryptosporidium</taxon>
    </lineage>
</organism>
<feature type="signal peptide" evidence="1">
    <location>
        <begin position="1"/>
        <end position="17"/>
    </location>
</feature>
<dbReference type="AlphaFoldDB" id="A0A9D5DFG6"/>
<evidence type="ECO:0000313" key="2">
    <source>
        <dbReference type="EMBL" id="KAJ1605493.1"/>
    </source>
</evidence>
<reference evidence="2" key="1">
    <citation type="submission" date="2022-10" db="EMBL/GenBank/DDBJ databases">
        <title>Adaptive evolution leads to modifications in subtelomeric GC content in a zoonotic Cryptosporidium species.</title>
        <authorList>
            <person name="Li J."/>
            <person name="Feng Y."/>
            <person name="Xiao L."/>
        </authorList>
    </citation>
    <scope>NUCLEOTIDE SEQUENCE</scope>
    <source>
        <strain evidence="2">33844</strain>
    </source>
</reference>